<feature type="compositionally biased region" description="Pro residues" evidence="1">
    <location>
        <begin position="361"/>
        <end position="382"/>
    </location>
</feature>
<dbReference type="AlphaFoldDB" id="A0A194S1V6"/>
<feature type="compositionally biased region" description="Low complexity" evidence="1">
    <location>
        <begin position="9"/>
        <end position="19"/>
    </location>
</feature>
<dbReference type="Pfam" id="PF13805">
    <property type="entry name" value="Pil1"/>
    <property type="match status" value="1"/>
</dbReference>
<keyword evidence="3" id="KW-1185">Reference proteome</keyword>
<name>A0A194S1V6_RHOGW</name>
<sequence length="567" mass="59910">MSENDKPTTRTSISSLLSRAQERVPPLSALPHLARQGAARVDPRQHAETLQLQLVIKSLSGCVQDRHALAREQQVFAKQLFTWSRDDDGLDVADTCDRLAWMLFKTSELEQECANKVEESRAILKDIRNMENDLVPRRRNEKQLANKIATLSKEAAAATTSKADLKASEQLHKLRAEHAQVEAENRTFEQSFAVLKRQKLHEAFSRQFMAQRALGDKSALVAAYGELLLQGLETQGAGNEYKGKERTARVKVELEAALAGWTPGPAPELNEQAHDDGASVLNHSDTRSFGETHGPQLSQLDSHGPPSSAPSSHDSPANAFAHAPALAHHHHISHPPPLATLHSQAELDTSSFSSSSSHHGVPPPLPPRASSPSPSSIPPPLPARASQPLSPGAASRINLSPTSPVLPTSPTRAATAVAVDLSPPGVDTSPGMAPPEPTVAETGAPILGTGGPSSGTLSPRRNSTLSGSGSGSTSSFATAHAHAHEPIPAGAAPQSAIPPLSMPGTFDAAGWGSSSSLDGQSGEHERNEDLPAYGEGDDEARRAREQAEKILAQERERKAGGGGGGFA</sequence>
<dbReference type="InterPro" id="IPR027267">
    <property type="entry name" value="AH/BAR_dom_sf"/>
</dbReference>
<dbReference type="GO" id="GO:0036286">
    <property type="term" value="C:eisosome filament"/>
    <property type="evidence" value="ECO:0007669"/>
    <property type="project" value="TreeGrafter"/>
</dbReference>
<dbReference type="GO" id="GO:0005886">
    <property type="term" value="C:plasma membrane"/>
    <property type="evidence" value="ECO:0007669"/>
    <property type="project" value="TreeGrafter"/>
</dbReference>
<dbReference type="GeneID" id="28977731"/>
<feature type="compositionally biased region" description="Low complexity" evidence="1">
    <location>
        <begin position="301"/>
        <end position="318"/>
    </location>
</feature>
<dbReference type="OMA" id="HHQLRSF"/>
<dbReference type="GO" id="GO:0006897">
    <property type="term" value="P:endocytosis"/>
    <property type="evidence" value="ECO:0007669"/>
    <property type="project" value="TreeGrafter"/>
</dbReference>
<dbReference type="GO" id="GO:0070941">
    <property type="term" value="P:eisosome assembly"/>
    <property type="evidence" value="ECO:0007669"/>
    <property type="project" value="TreeGrafter"/>
</dbReference>
<feature type="compositionally biased region" description="Low complexity" evidence="1">
    <location>
        <begin position="399"/>
        <end position="411"/>
    </location>
</feature>
<evidence type="ECO:0000313" key="3">
    <source>
        <dbReference type="Proteomes" id="UP000053890"/>
    </source>
</evidence>
<feature type="compositionally biased region" description="Low complexity" evidence="1">
    <location>
        <begin position="454"/>
        <end position="480"/>
    </location>
</feature>
<dbReference type="PANTHER" id="PTHR31962">
    <property type="entry name" value="SPHINGOLIPID LONG CHAIN BASE-RESPONSIVE PROTEIN PIL1"/>
    <property type="match status" value="1"/>
</dbReference>
<dbReference type="Gene3D" id="1.20.1270.60">
    <property type="entry name" value="Arfaptin homology (AH) domain/BAR domain"/>
    <property type="match status" value="1"/>
</dbReference>
<organism evidence="2 3">
    <name type="scientific">Rhodotorula graminis (strain WP1)</name>
    <dbReference type="NCBI Taxonomy" id="578459"/>
    <lineage>
        <taxon>Eukaryota</taxon>
        <taxon>Fungi</taxon>
        <taxon>Dikarya</taxon>
        <taxon>Basidiomycota</taxon>
        <taxon>Pucciniomycotina</taxon>
        <taxon>Microbotryomycetes</taxon>
        <taxon>Sporidiobolales</taxon>
        <taxon>Sporidiobolaceae</taxon>
        <taxon>Rhodotorula</taxon>
    </lineage>
</organism>
<dbReference type="Proteomes" id="UP000053890">
    <property type="component" value="Unassembled WGS sequence"/>
</dbReference>
<feature type="region of interest" description="Disordered" evidence="1">
    <location>
        <begin position="278"/>
        <end position="318"/>
    </location>
</feature>
<protein>
    <submittedName>
        <fullName evidence="2">Uncharacterized protein</fullName>
    </submittedName>
</protein>
<dbReference type="EMBL" id="KQ474080">
    <property type="protein sequence ID" value="KPV74582.1"/>
    <property type="molecule type" value="Genomic_DNA"/>
</dbReference>
<gene>
    <name evidence="2" type="ORF">RHOBADRAFT_54381</name>
</gene>
<feature type="compositionally biased region" description="Basic and acidic residues" evidence="1">
    <location>
        <begin position="539"/>
        <end position="559"/>
    </location>
</feature>
<dbReference type="RefSeq" id="XP_018270631.1">
    <property type="nucleotide sequence ID" value="XM_018417283.1"/>
</dbReference>
<evidence type="ECO:0000256" key="1">
    <source>
        <dbReference type="SAM" id="MobiDB-lite"/>
    </source>
</evidence>
<dbReference type="GO" id="GO:0008289">
    <property type="term" value="F:lipid binding"/>
    <property type="evidence" value="ECO:0007669"/>
    <property type="project" value="TreeGrafter"/>
</dbReference>
<feature type="region of interest" description="Disordered" evidence="1">
    <location>
        <begin position="1"/>
        <end position="28"/>
    </location>
</feature>
<evidence type="ECO:0000313" key="2">
    <source>
        <dbReference type="EMBL" id="KPV74582.1"/>
    </source>
</evidence>
<feature type="region of interest" description="Disordered" evidence="1">
    <location>
        <begin position="345"/>
        <end position="567"/>
    </location>
</feature>
<dbReference type="PANTHER" id="PTHR31962:SF1">
    <property type="entry name" value="SPHINGOLIPID LONG CHAIN BASE-RESPONSIVE PROTEIN PIL1"/>
    <property type="match status" value="1"/>
</dbReference>
<dbReference type="OrthoDB" id="5599269at2759"/>
<proteinExistence type="predicted"/>
<dbReference type="InterPro" id="IPR028245">
    <property type="entry name" value="PIL1/LSP1"/>
</dbReference>
<accession>A0A194S1V6</accession>
<feature type="compositionally biased region" description="Polar residues" evidence="1">
    <location>
        <begin position="291"/>
        <end position="300"/>
    </location>
</feature>
<dbReference type="STRING" id="578459.A0A194S1V6"/>
<reference evidence="2 3" key="1">
    <citation type="journal article" date="2015" name="Front. Microbiol.">
        <title>Genome sequence of the plant growth promoting endophytic yeast Rhodotorula graminis WP1.</title>
        <authorList>
            <person name="Firrincieli A."/>
            <person name="Otillar R."/>
            <person name="Salamov A."/>
            <person name="Schmutz J."/>
            <person name="Khan Z."/>
            <person name="Redman R.S."/>
            <person name="Fleck N.D."/>
            <person name="Lindquist E."/>
            <person name="Grigoriev I.V."/>
            <person name="Doty S.L."/>
        </authorList>
    </citation>
    <scope>NUCLEOTIDE SEQUENCE [LARGE SCALE GENOMIC DNA]</scope>
    <source>
        <strain evidence="2 3">WP1</strain>
    </source>
</reference>